<reference evidence="3" key="1">
    <citation type="journal article" date="2019" name="Int. J. Syst. Evol. Microbiol.">
        <title>The Global Catalogue of Microorganisms (GCM) 10K type strain sequencing project: providing services to taxonomists for standard genome sequencing and annotation.</title>
        <authorList>
            <consortium name="The Broad Institute Genomics Platform"/>
            <consortium name="The Broad Institute Genome Sequencing Center for Infectious Disease"/>
            <person name="Wu L."/>
            <person name="Ma J."/>
        </authorList>
    </citation>
    <scope>NUCLEOTIDE SEQUENCE [LARGE SCALE GENOMIC DNA]</scope>
    <source>
        <strain evidence="3">CGMCC 1.15043</strain>
    </source>
</reference>
<evidence type="ECO:0000313" key="3">
    <source>
        <dbReference type="Proteomes" id="UP000615455"/>
    </source>
</evidence>
<evidence type="ECO:0000256" key="1">
    <source>
        <dbReference type="SAM" id="Phobius"/>
    </source>
</evidence>
<sequence length="270" mass="30436">MSKDRYFKILASVVAACVLLLVFFLIIVVGLALNSFASYLIMLVVIVIGAAEVFSFYQAFIARSTSSMRLPYKLALVTTTQLFAVIELILIGIYARFALSNVLDHFVRKLPVNIETTHLKISATYSVLALLGVALYVIAYASILYIGDHSKNELDNEQLQKANTRDVATTLSHIILSYNQLAEQYQSLDFSKTKVLYDKLTIKSRALGVFGRSRKPEGEWDVVFSCDELRDRLKVLQGQDHLEQENVNEIYQKTSRILNEILALDKVSIQ</sequence>
<feature type="transmembrane region" description="Helical" evidence="1">
    <location>
        <begin position="9"/>
        <end position="33"/>
    </location>
</feature>
<keyword evidence="1" id="KW-1133">Transmembrane helix</keyword>
<feature type="transmembrane region" description="Helical" evidence="1">
    <location>
        <begin position="125"/>
        <end position="146"/>
    </location>
</feature>
<name>A0ABQ1ETL9_9BACL</name>
<feature type="transmembrane region" description="Helical" evidence="1">
    <location>
        <begin position="39"/>
        <end position="62"/>
    </location>
</feature>
<dbReference type="Proteomes" id="UP000615455">
    <property type="component" value="Unassembled WGS sequence"/>
</dbReference>
<keyword evidence="1" id="KW-0812">Transmembrane</keyword>
<organism evidence="2 3">
    <name type="scientific">Paenibacillus marchantiophytorum</name>
    <dbReference type="NCBI Taxonomy" id="1619310"/>
    <lineage>
        <taxon>Bacteria</taxon>
        <taxon>Bacillati</taxon>
        <taxon>Bacillota</taxon>
        <taxon>Bacilli</taxon>
        <taxon>Bacillales</taxon>
        <taxon>Paenibacillaceae</taxon>
        <taxon>Paenibacillus</taxon>
    </lineage>
</organism>
<keyword evidence="1" id="KW-0472">Membrane</keyword>
<feature type="transmembrane region" description="Helical" evidence="1">
    <location>
        <begin position="74"/>
        <end position="95"/>
    </location>
</feature>
<gene>
    <name evidence="2" type="ORF">GCM10008018_36110</name>
</gene>
<proteinExistence type="predicted"/>
<dbReference type="EMBL" id="BMHE01000018">
    <property type="protein sequence ID" value="GFZ86846.1"/>
    <property type="molecule type" value="Genomic_DNA"/>
</dbReference>
<accession>A0ABQ1ETL9</accession>
<dbReference type="RefSeq" id="WP_189013594.1">
    <property type="nucleotide sequence ID" value="NZ_BMHE01000018.1"/>
</dbReference>
<comment type="caution">
    <text evidence="2">The sequence shown here is derived from an EMBL/GenBank/DDBJ whole genome shotgun (WGS) entry which is preliminary data.</text>
</comment>
<protein>
    <submittedName>
        <fullName evidence="2">Uncharacterized protein</fullName>
    </submittedName>
</protein>
<keyword evidence="3" id="KW-1185">Reference proteome</keyword>
<evidence type="ECO:0000313" key="2">
    <source>
        <dbReference type="EMBL" id="GFZ86846.1"/>
    </source>
</evidence>